<evidence type="ECO:0000256" key="3">
    <source>
        <dbReference type="ARBA" id="ARBA00022912"/>
    </source>
</evidence>
<feature type="domain" description="Tyrosine specific protein phosphatases" evidence="5">
    <location>
        <begin position="119"/>
        <end position="174"/>
    </location>
</feature>
<dbReference type="InterPro" id="IPR000387">
    <property type="entry name" value="Tyr_Pase_dom"/>
</dbReference>
<proteinExistence type="inferred from homology"/>
<dbReference type="Gene3D" id="3.90.190.10">
    <property type="entry name" value="Protein tyrosine phosphatase superfamily"/>
    <property type="match status" value="1"/>
</dbReference>
<dbReference type="Pfam" id="PF00782">
    <property type="entry name" value="DSPc"/>
    <property type="match status" value="1"/>
</dbReference>
<reference evidence="6 7" key="1">
    <citation type="journal article" date="2016" name="Sci. Rep.">
        <title>Genomic and phenotypic characterization of the species Acinetobacter venetianus.</title>
        <authorList>
            <person name="Fondi M."/>
            <person name="Maida I."/>
            <person name="Perrin E."/>
            <person name="Orlandini V."/>
            <person name="La Torre L."/>
            <person name="Bosi E."/>
            <person name="Negroni A."/>
            <person name="Zanaroli G."/>
            <person name="Fava F."/>
            <person name="Decorosi F."/>
            <person name="Giovannetti L."/>
            <person name="Viti C."/>
            <person name="Vaneechoutte M."/>
            <person name="Dijkshoorn L."/>
            <person name="Fani R."/>
        </authorList>
    </citation>
    <scope>NUCLEOTIDE SEQUENCE [LARGE SCALE GENOMIC DNA]</scope>
    <source>
        <strain evidence="6 7">LUH5627</strain>
    </source>
</reference>
<protein>
    <submittedName>
        <fullName evidence="6">Uncharacterized protein</fullName>
    </submittedName>
</protein>
<keyword evidence="2" id="KW-0378">Hydrolase</keyword>
<evidence type="ECO:0000313" key="6">
    <source>
        <dbReference type="EMBL" id="KXZ65172.1"/>
    </source>
</evidence>
<dbReference type="EMBL" id="JRUE01000220">
    <property type="protein sequence ID" value="KXZ65172.1"/>
    <property type="molecule type" value="Genomic_DNA"/>
</dbReference>
<dbReference type="PROSITE" id="PS50054">
    <property type="entry name" value="TYR_PHOSPHATASE_DUAL"/>
    <property type="match status" value="1"/>
</dbReference>
<accession>A0A150HKX4</accession>
<feature type="domain" description="Tyrosine-protein phosphatase" evidence="4">
    <location>
        <begin position="56"/>
        <end position="203"/>
    </location>
</feature>
<dbReference type="InterPro" id="IPR016130">
    <property type="entry name" value="Tyr_Pase_AS"/>
</dbReference>
<evidence type="ECO:0000256" key="1">
    <source>
        <dbReference type="ARBA" id="ARBA00009580"/>
    </source>
</evidence>
<dbReference type="PROSITE" id="PS51257">
    <property type="entry name" value="PROKAR_LIPOPROTEIN"/>
    <property type="match status" value="1"/>
</dbReference>
<dbReference type="SUPFAM" id="SSF52799">
    <property type="entry name" value="(Phosphotyrosine protein) phosphatases II"/>
    <property type="match status" value="1"/>
</dbReference>
<dbReference type="InterPro" id="IPR029021">
    <property type="entry name" value="Prot-tyrosine_phosphatase-like"/>
</dbReference>
<dbReference type="PROSITE" id="PS50056">
    <property type="entry name" value="TYR_PHOSPHATASE_2"/>
    <property type="match status" value="1"/>
</dbReference>
<comment type="caution">
    <text evidence="6">The sequence shown here is derived from an EMBL/GenBank/DDBJ whole genome shotgun (WGS) entry which is preliminary data.</text>
</comment>
<dbReference type="PANTHER" id="PTHR31126:SF72">
    <property type="entry name" value="DUAL SPECIFICITY PROTEIN PHOSPHATASE TPBA"/>
    <property type="match status" value="1"/>
</dbReference>
<evidence type="ECO:0000313" key="7">
    <source>
        <dbReference type="Proteomes" id="UP000075680"/>
    </source>
</evidence>
<dbReference type="GO" id="GO:0004721">
    <property type="term" value="F:phosphoprotein phosphatase activity"/>
    <property type="evidence" value="ECO:0007669"/>
    <property type="project" value="UniProtKB-KW"/>
</dbReference>
<comment type="similarity">
    <text evidence="1">Belongs to the protein-tyrosine phosphatase family.</text>
</comment>
<keyword evidence="3" id="KW-0904">Protein phosphatase</keyword>
<dbReference type="PROSITE" id="PS00383">
    <property type="entry name" value="TYR_PHOSPHATASE_1"/>
    <property type="match status" value="1"/>
</dbReference>
<evidence type="ECO:0000259" key="4">
    <source>
        <dbReference type="PROSITE" id="PS50054"/>
    </source>
</evidence>
<name>A0A150HKX4_9GAMM</name>
<evidence type="ECO:0000259" key="5">
    <source>
        <dbReference type="PROSITE" id="PS50056"/>
    </source>
</evidence>
<sequence length="206" mass="23689">MRTIQLNLTVISNMKRALIATILVTTLSVSGCMKHPSLDDEQRPQNWGTLISNSHNFYQVSQDVFRSEQPNAELAQTLKSEKIDTIINLRARNEDAIVLKDQNFNLVHIPIYTWAINRSDLLKAMKAIQTAKQNNHKILVHCYHGSDRTGATIAMYRIIFENWSIDDAVKEMKEGGYGYHVIWKNIDHLFTPQNVKWIQQQLSNPS</sequence>
<organism evidence="6 7">
    <name type="scientific">Acinetobacter venetianus</name>
    <dbReference type="NCBI Taxonomy" id="52133"/>
    <lineage>
        <taxon>Bacteria</taxon>
        <taxon>Pseudomonadati</taxon>
        <taxon>Pseudomonadota</taxon>
        <taxon>Gammaproteobacteria</taxon>
        <taxon>Moraxellales</taxon>
        <taxon>Moraxellaceae</taxon>
        <taxon>Acinetobacter</taxon>
    </lineage>
</organism>
<dbReference type="PATRIC" id="fig|52133.18.peg.2955"/>
<evidence type="ECO:0000256" key="2">
    <source>
        <dbReference type="ARBA" id="ARBA00022801"/>
    </source>
</evidence>
<dbReference type="Proteomes" id="UP000075680">
    <property type="component" value="Unassembled WGS sequence"/>
</dbReference>
<gene>
    <name evidence="6" type="ORF">AVENLUH5627_02884</name>
</gene>
<dbReference type="AlphaFoldDB" id="A0A150HKX4"/>
<dbReference type="InterPro" id="IPR020422">
    <property type="entry name" value="TYR_PHOSPHATASE_DUAL_dom"/>
</dbReference>
<dbReference type="PANTHER" id="PTHR31126">
    <property type="entry name" value="TYROSINE-PROTEIN PHOSPHATASE"/>
    <property type="match status" value="1"/>
</dbReference>
<dbReference type="InterPro" id="IPR000340">
    <property type="entry name" value="Dual-sp_phosphatase_cat-dom"/>
</dbReference>